<proteinExistence type="predicted"/>
<evidence type="ECO:0000313" key="2">
    <source>
        <dbReference type="Proteomes" id="UP000007127"/>
    </source>
</evidence>
<protein>
    <submittedName>
        <fullName evidence="1">Uncharacterized protein</fullName>
    </submittedName>
</protein>
<name>A0AB72UHQ2_9PROT</name>
<sequence length="65" mass="7404">MSQMRYETFFREFGAVRRMSAIKAEAALATVNAPFLAAHKPDTERWLLFLPDRAGCTGRRESVVK</sequence>
<dbReference type="AlphaFoldDB" id="A0AB72UHQ2"/>
<evidence type="ECO:0000313" key="1">
    <source>
        <dbReference type="EMBL" id="AJD53720.1"/>
    </source>
</evidence>
<accession>A0AB72UHQ2</accession>
<dbReference type="KEGG" id="txi:TH3_18090"/>
<gene>
    <name evidence="1" type="ORF">TH3_18090</name>
</gene>
<organism evidence="1 2">
    <name type="scientific">Thalassospira xiamenensis M-5 = DSM 17429</name>
    <dbReference type="NCBI Taxonomy" id="1123366"/>
    <lineage>
        <taxon>Bacteria</taxon>
        <taxon>Pseudomonadati</taxon>
        <taxon>Pseudomonadota</taxon>
        <taxon>Alphaproteobacteria</taxon>
        <taxon>Rhodospirillales</taxon>
        <taxon>Thalassospiraceae</taxon>
        <taxon>Thalassospira</taxon>
    </lineage>
</organism>
<reference evidence="1 2" key="1">
    <citation type="journal article" date="2012" name="J. Bacteriol.">
        <title>Genome sequence of Thalassospira xiamenensis type strain M-5.</title>
        <authorList>
            <person name="Lai Q."/>
            <person name="Shao Z."/>
        </authorList>
    </citation>
    <scope>NUCLEOTIDE SEQUENCE [LARGE SCALE GENOMIC DNA]</scope>
    <source>
        <strain evidence="1 2">M-5</strain>
    </source>
</reference>
<dbReference type="EMBL" id="CP004388">
    <property type="protein sequence ID" value="AJD53720.1"/>
    <property type="molecule type" value="Genomic_DNA"/>
</dbReference>
<dbReference type="Proteomes" id="UP000007127">
    <property type="component" value="Chromosome"/>
</dbReference>